<dbReference type="EMBL" id="CP019437">
    <property type="protein sequence ID" value="AQS49883.1"/>
    <property type="molecule type" value="Genomic_DNA"/>
</dbReference>
<keyword evidence="2" id="KW-1185">Reference proteome</keyword>
<accession>A0ABM6IM06</accession>
<organism evidence="1 2">
    <name type="scientific">Thioclava nitratireducens</name>
    <dbReference type="NCBI Taxonomy" id="1915078"/>
    <lineage>
        <taxon>Bacteria</taxon>
        <taxon>Pseudomonadati</taxon>
        <taxon>Pseudomonadota</taxon>
        <taxon>Alphaproteobacteria</taxon>
        <taxon>Rhodobacterales</taxon>
        <taxon>Paracoccaceae</taxon>
        <taxon>Thioclava</taxon>
    </lineage>
</organism>
<proteinExistence type="predicted"/>
<dbReference type="Proteomes" id="UP000185622">
    <property type="component" value="Chromosome"/>
</dbReference>
<gene>
    <name evidence="1" type="ORF">BMG03_12450</name>
</gene>
<evidence type="ECO:0008006" key="3">
    <source>
        <dbReference type="Google" id="ProtNLM"/>
    </source>
</evidence>
<evidence type="ECO:0000313" key="2">
    <source>
        <dbReference type="Proteomes" id="UP000185622"/>
    </source>
</evidence>
<protein>
    <recommendedName>
        <fullName evidence="3">Phosphoadenosine phosphosulfate reductase</fullName>
    </recommendedName>
</protein>
<name>A0ABM6IM06_9RHOB</name>
<sequence length="317" mass="35507">MKEAKVSKADTEWRARLEEIADETGYYEPLGADHEVLFHDDSPVLIVSFETRAQIEADADEALPFGYKIARDEGWSALSVIASDESWFRDSAVYAYFDRLVDEAFFEDFDRVVFYGAGPGGYAAAAFSVAAPGATVVALAPQATLDPTLAGWDDRFPQTRRMSFTDRYGFAPEMLDGVAQAFIFYDPFERLDAMHAALFARPCVSLMPCRHIGPDPATALLDMDILDEVLIAAGAGKLTPSLFWTFFRARRLSRRYVFRLLDHLRRARRPVLEAIMCRAVGTSQNRPKFRNRYEALAQKLAEEGIELPEPLQRAGAA</sequence>
<reference evidence="1 2" key="1">
    <citation type="submission" date="2017-01" db="EMBL/GenBank/DDBJ databases">
        <title>The complete genome sequence of a sulfur-oxidizing marine bacterium Thioclava sp. 25B10_4T.</title>
        <authorList>
            <person name="Liu Y."/>
            <person name="Lai Q."/>
            <person name="Shao Z."/>
        </authorList>
    </citation>
    <scope>NUCLEOTIDE SEQUENCE [LARGE SCALE GENOMIC DNA]</scope>
    <source>
        <strain evidence="1 2">25B10_4</strain>
    </source>
</reference>
<evidence type="ECO:0000313" key="1">
    <source>
        <dbReference type="EMBL" id="AQS49883.1"/>
    </source>
</evidence>